<dbReference type="PANTHER" id="PTHR14456:SF2">
    <property type="entry name" value="INOSITOL-PENTAKISPHOSPHATE 2-KINASE"/>
    <property type="match status" value="1"/>
</dbReference>
<evidence type="ECO:0000256" key="10">
    <source>
        <dbReference type="SAM" id="SignalP"/>
    </source>
</evidence>
<dbReference type="GO" id="GO:0032958">
    <property type="term" value="P:inositol phosphate biosynthetic process"/>
    <property type="evidence" value="ECO:0007669"/>
    <property type="project" value="TreeGrafter"/>
</dbReference>
<dbReference type="InterPro" id="IPR009286">
    <property type="entry name" value="Ins_P5_2-kin"/>
</dbReference>
<evidence type="ECO:0000256" key="5">
    <source>
        <dbReference type="ARBA" id="ARBA00022679"/>
    </source>
</evidence>
<dbReference type="GO" id="GO:0005634">
    <property type="term" value="C:nucleus"/>
    <property type="evidence" value="ECO:0007669"/>
    <property type="project" value="TreeGrafter"/>
</dbReference>
<keyword evidence="5 9" id="KW-0808">Transferase</keyword>
<evidence type="ECO:0000313" key="12">
    <source>
        <dbReference type="Proteomes" id="UP000178912"/>
    </source>
</evidence>
<accession>A0A1E1LA44</accession>
<keyword evidence="7 9" id="KW-0418">Kinase</keyword>
<reference evidence="12" key="1">
    <citation type="submission" date="2016-03" db="EMBL/GenBank/DDBJ databases">
        <authorList>
            <person name="Guldener U."/>
        </authorList>
    </citation>
    <scope>NUCLEOTIDE SEQUENCE [LARGE SCALE GENOMIC DNA]</scope>
    <source>
        <strain evidence="12">04CH-RAC-A.6.1</strain>
    </source>
</reference>
<organism evidence="11 12">
    <name type="scientific">Rhynchosporium agropyri</name>
    <dbReference type="NCBI Taxonomy" id="914238"/>
    <lineage>
        <taxon>Eukaryota</taxon>
        <taxon>Fungi</taxon>
        <taxon>Dikarya</taxon>
        <taxon>Ascomycota</taxon>
        <taxon>Pezizomycotina</taxon>
        <taxon>Leotiomycetes</taxon>
        <taxon>Helotiales</taxon>
        <taxon>Ploettnerulaceae</taxon>
        <taxon>Rhynchosporium</taxon>
    </lineage>
</organism>
<dbReference type="GO" id="GO:0035299">
    <property type="term" value="F:inositol-1,3,4,5,6-pentakisphosphate 2-kinase activity"/>
    <property type="evidence" value="ECO:0007669"/>
    <property type="project" value="UniProtKB-EC"/>
</dbReference>
<keyword evidence="12" id="KW-1185">Reference proteome</keyword>
<dbReference type="GO" id="GO:0005524">
    <property type="term" value="F:ATP binding"/>
    <property type="evidence" value="ECO:0007669"/>
    <property type="project" value="UniProtKB-KW"/>
</dbReference>
<comment type="catalytic activity">
    <reaction evidence="9">
        <text>1D-myo-inositol 1,3,4,5,6-pentakisphosphate + ATP = 1D-myo-inositol hexakisphosphate + ADP + H(+)</text>
        <dbReference type="Rhea" id="RHEA:20313"/>
        <dbReference type="ChEBI" id="CHEBI:15378"/>
        <dbReference type="ChEBI" id="CHEBI:30616"/>
        <dbReference type="ChEBI" id="CHEBI:57733"/>
        <dbReference type="ChEBI" id="CHEBI:58130"/>
        <dbReference type="ChEBI" id="CHEBI:456216"/>
        <dbReference type="EC" id="2.7.1.158"/>
    </reaction>
</comment>
<keyword evidence="10" id="KW-0732">Signal</keyword>
<evidence type="ECO:0000256" key="9">
    <source>
        <dbReference type="RuleBase" id="RU364126"/>
    </source>
</evidence>
<dbReference type="Pfam" id="PF06090">
    <property type="entry name" value="Ins_P5_2-kin"/>
    <property type="match status" value="2"/>
</dbReference>
<sequence>MSDFLLPLLVLPLIITTNSLMDPTTTGINSLKLPSETTQISIPTLPSNARLEYLGEGAANIVYRISISRSPVQASTPPFTEIEEYGEGTPPPSEIEPYEGEENVQDLSVFDDKLLRVRKNLPTTLPSVAAQDQWSKLIFPLFPPSQLVHQSLISLRPQGYNHITALNASLKSAEAPSPSDKDKAPVIARPKKRHGVYLADDEYGLLVTDMSGPGVVQFKPKWLAQSISAPAGASKCRQCALRAQREALGPQQHNPGLTLARQEEFCPLNLLSEDKNVNMNTAKAITWPHAEPDTVEQFENWLGGFGREMMKGLKDAQVRMGGRGVLAATPDDEYENLNLRIAMTLRDCSVFVRLTDDKGKEAEEIEAKMGDLDVKSPGKLSYWQETERSLIDGGWYTNKEAGRNWMNACSLTACSVDLSKSEKKKDM</sequence>
<dbReference type="EC" id="2.7.1.158" evidence="3 9"/>
<evidence type="ECO:0000256" key="6">
    <source>
        <dbReference type="ARBA" id="ARBA00022741"/>
    </source>
</evidence>
<comment type="similarity">
    <text evidence="2">Belongs to the IPK1 type 1 family.</text>
</comment>
<dbReference type="Proteomes" id="UP000178912">
    <property type="component" value="Unassembled WGS sequence"/>
</dbReference>
<dbReference type="AlphaFoldDB" id="A0A1E1LA44"/>
<gene>
    <name evidence="11" type="ORF">RAG0_12217</name>
</gene>
<evidence type="ECO:0000256" key="2">
    <source>
        <dbReference type="ARBA" id="ARBA00008305"/>
    </source>
</evidence>
<proteinExistence type="inferred from homology"/>
<evidence type="ECO:0000313" key="11">
    <source>
        <dbReference type="EMBL" id="CZT06509.1"/>
    </source>
</evidence>
<dbReference type="OrthoDB" id="272370at2759"/>
<feature type="chain" id="PRO_5009446815" description="Inositol-pentakisphosphate 2-kinase" evidence="10">
    <location>
        <begin position="20"/>
        <end position="427"/>
    </location>
</feature>
<evidence type="ECO:0000256" key="1">
    <source>
        <dbReference type="ARBA" id="ARBA00003979"/>
    </source>
</evidence>
<dbReference type="PANTHER" id="PTHR14456">
    <property type="entry name" value="INOSITOL POLYPHOSPHATE KINASE 1"/>
    <property type="match status" value="1"/>
</dbReference>
<evidence type="ECO:0000256" key="3">
    <source>
        <dbReference type="ARBA" id="ARBA00012023"/>
    </source>
</evidence>
<evidence type="ECO:0000256" key="8">
    <source>
        <dbReference type="ARBA" id="ARBA00022840"/>
    </source>
</evidence>
<comment type="domain">
    <text evidence="9">The EXKPK motif is conserved in inositol-pentakisphosphate 2-kinases of both family 1 and 2.</text>
</comment>
<comment type="function">
    <text evidence="9">Phosphorylates Ins(1,3,4,5,6)P5 at position 2 to form Ins(1,2,3,4,5,6)P6 (InsP6 or phytate).</text>
</comment>
<keyword evidence="8 9" id="KW-0067">ATP-binding</keyword>
<protein>
    <recommendedName>
        <fullName evidence="4 9">Inositol-pentakisphosphate 2-kinase</fullName>
        <ecNumber evidence="3 9">2.7.1.158</ecNumber>
    </recommendedName>
</protein>
<feature type="signal peptide" evidence="10">
    <location>
        <begin position="1"/>
        <end position="19"/>
    </location>
</feature>
<evidence type="ECO:0000256" key="7">
    <source>
        <dbReference type="ARBA" id="ARBA00022777"/>
    </source>
</evidence>
<name>A0A1E1LA44_9HELO</name>
<dbReference type="EMBL" id="FJUX01000086">
    <property type="protein sequence ID" value="CZT06509.1"/>
    <property type="molecule type" value="Genomic_DNA"/>
</dbReference>
<keyword evidence="6 9" id="KW-0547">Nucleotide-binding</keyword>
<comment type="function">
    <text evidence="1">Has kinase activity and phosphorylates inositol-1,3,4,5,6-pentakisphosphate (Ins(1,3,4,5,6)P5) to produce 1,2,3,4,5,6-hexakisphosphate (InsP6), also known as phytate.</text>
</comment>
<evidence type="ECO:0000256" key="4">
    <source>
        <dbReference type="ARBA" id="ARBA00014846"/>
    </source>
</evidence>